<keyword evidence="2" id="KW-0677">Repeat</keyword>
<evidence type="ECO:0000256" key="4">
    <source>
        <dbReference type="SAM" id="SignalP"/>
    </source>
</evidence>
<dbReference type="PROSITE" id="PS00018">
    <property type="entry name" value="EF_HAND_1"/>
    <property type="match status" value="6"/>
</dbReference>
<feature type="region of interest" description="Disordered" evidence="3">
    <location>
        <begin position="111"/>
        <end position="141"/>
    </location>
</feature>
<dbReference type="InterPro" id="IPR002048">
    <property type="entry name" value="EF_hand_dom"/>
</dbReference>
<dbReference type="InterPro" id="IPR011992">
    <property type="entry name" value="EF-hand-dom_pair"/>
</dbReference>
<feature type="compositionally biased region" description="Low complexity" evidence="3">
    <location>
        <begin position="119"/>
        <end position="135"/>
    </location>
</feature>
<name>A0A5B9QR22_9BACT</name>
<dbReference type="PROSITE" id="PS50222">
    <property type="entry name" value="EF_HAND_2"/>
    <property type="match status" value="2"/>
</dbReference>
<keyword evidence="1" id="KW-0479">Metal-binding</keyword>
<feature type="domain" description="EF-hand" evidence="5">
    <location>
        <begin position="410"/>
        <end position="432"/>
    </location>
</feature>
<evidence type="ECO:0000256" key="3">
    <source>
        <dbReference type="SAM" id="MobiDB-lite"/>
    </source>
</evidence>
<feature type="domain" description="EF-hand" evidence="5">
    <location>
        <begin position="172"/>
        <end position="207"/>
    </location>
</feature>
<dbReference type="SUPFAM" id="SSF47473">
    <property type="entry name" value="EF-hand"/>
    <property type="match status" value="2"/>
</dbReference>
<dbReference type="EMBL" id="CP042914">
    <property type="protein sequence ID" value="QEG41444.1"/>
    <property type="molecule type" value="Genomic_DNA"/>
</dbReference>
<evidence type="ECO:0000256" key="1">
    <source>
        <dbReference type="ARBA" id="ARBA00022723"/>
    </source>
</evidence>
<feature type="compositionally biased region" description="Gly residues" evidence="3">
    <location>
        <begin position="37"/>
        <end position="58"/>
    </location>
</feature>
<feature type="compositionally biased region" description="Basic and acidic residues" evidence="3">
    <location>
        <begin position="238"/>
        <end position="254"/>
    </location>
</feature>
<feature type="compositionally biased region" description="Low complexity" evidence="3">
    <location>
        <begin position="347"/>
        <end position="366"/>
    </location>
</feature>
<dbReference type="Pfam" id="PF13202">
    <property type="entry name" value="EF-hand_5"/>
    <property type="match status" value="4"/>
</dbReference>
<proteinExistence type="predicted"/>
<dbReference type="KEGG" id="rul:UC8_34650"/>
<feature type="region of interest" description="Disordered" evidence="3">
    <location>
        <begin position="164"/>
        <end position="212"/>
    </location>
</feature>
<dbReference type="InterPro" id="IPR039647">
    <property type="entry name" value="EF_hand_pair_protein_CML-like"/>
</dbReference>
<dbReference type="PANTHER" id="PTHR10891">
    <property type="entry name" value="EF-HAND CALCIUM-BINDING DOMAIN CONTAINING PROTEIN"/>
    <property type="match status" value="1"/>
</dbReference>
<feature type="region of interest" description="Disordered" evidence="3">
    <location>
        <begin position="322"/>
        <end position="371"/>
    </location>
</feature>
<keyword evidence="4" id="KW-0732">Signal</keyword>
<organism evidence="6 7">
    <name type="scientific">Roseimaritima ulvae</name>
    <dbReference type="NCBI Taxonomy" id="980254"/>
    <lineage>
        <taxon>Bacteria</taxon>
        <taxon>Pseudomonadati</taxon>
        <taxon>Planctomycetota</taxon>
        <taxon>Planctomycetia</taxon>
        <taxon>Pirellulales</taxon>
        <taxon>Pirellulaceae</taxon>
        <taxon>Roseimaritima</taxon>
    </lineage>
</organism>
<dbReference type="Gene3D" id="1.10.238.10">
    <property type="entry name" value="EF-hand"/>
    <property type="match status" value="3"/>
</dbReference>
<evidence type="ECO:0000313" key="7">
    <source>
        <dbReference type="Proteomes" id="UP000325286"/>
    </source>
</evidence>
<feature type="region of interest" description="Disordered" evidence="3">
    <location>
        <begin position="20"/>
        <end position="88"/>
    </location>
</feature>
<evidence type="ECO:0000256" key="2">
    <source>
        <dbReference type="ARBA" id="ARBA00022737"/>
    </source>
</evidence>
<feature type="signal peptide" evidence="4">
    <location>
        <begin position="1"/>
        <end position="21"/>
    </location>
</feature>
<feature type="chain" id="PRO_5022854783" evidence="4">
    <location>
        <begin position="22"/>
        <end position="432"/>
    </location>
</feature>
<evidence type="ECO:0000313" key="6">
    <source>
        <dbReference type="EMBL" id="QEG41444.1"/>
    </source>
</evidence>
<dbReference type="AlphaFoldDB" id="A0A5B9QR22"/>
<feature type="compositionally biased region" description="Basic and acidic residues" evidence="3">
    <location>
        <begin position="167"/>
        <end position="189"/>
    </location>
</feature>
<feature type="region of interest" description="Disordered" evidence="3">
    <location>
        <begin position="229"/>
        <end position="265"/>
    </location>
</feature>
<dbReference type="Proteomes" id="UP000325286">
    <property type="component" value="Chromosome"/>
</dbReference>
<keyword evidence="7" id="KW-1185">Reference proteome</keyword>
<accession>A0A5B9QR22</accession>
<evidence type="ECO:0000259" key="5">
    <source>
        <dbReference type="PROSITE" id="PS50222"/>
    </source>
</evidence>
<gene>
    <name evidence="6" type="ORF">UC8_34650</name>
</gene>
<feature type="region of interest" description="Disordered" evidence="3">
    <location>
        <begin position="281"/>
        <end position="301"/>
    </location>
</feature>
<protein>
    <submittedName>
        <fullName evidence="6">EF hand</fullName>
    </submittedName>
</protein>
<dbReference type="GO" id="GO:0005509">
    <property type="term" value="F:calcium ion binding"/>
    <property type="evidence" value="ECO:0007669"/>
    <property type="project" value="InterPro"/>
</dbReference>
<dbReference type="RefSeq" id="WP_068131767.1">
    <property type="nucleotide sequence ID" value="NZ_CP042914.1"/>
</dbReference>
<dbReference type="SMART" id="SM00054">
    <property type="entry name" value="EFh"/>
    <property type="match status" value="3"/>
</dbReference>
<sequence precursor="true">MKLHILLSLTLVSLLALTAEAQPPGGGGDRGGRGGDRGGGGGDRGGRGGGGDRGGRGGFDPSQMLSRLDRNGNGMLDMDERQGPASFIVSRMQRENPNLKVDRPIPIKDIGDAFNRMRGGQPSGDSGSQGGDSPSALEAEMLVPGFGVEEPLAPVPGFGSTAEMFDVEIREEDKREAEERMRRYDRNKDGFLNSNELSSRWEGNPMDFDRNRDGKLSVAELTVRYARRREGSAAATTARRDTRNDRDRGRRDRDDEPEDPYNGAKSFRNLGLAMASDDLPDLFQDKDVNGDQQIEMSEFASEWNQEKVEEFYALDRNGDGTITLAEFQRPSSGGGESDSSKPAMQTASSSGASSSRGASSSSASQSDDAERSAKYVAYSKRIIARYDNNKDGALQEAEWKKMLIDPSPADTNRDGKITADEYTSYLLQKAKK</sequence>
<reference evidence="6 7" key="1">
    <citation type="submission" date="2019-08" db="EMBL/GenBank/DDBJ databases">
        <title>Deep-cultivation of Planctomycetes and their phenomic and genomic characterization uncovers novel biology.</title>
        <authorList>
            <person name="Wiegand S."/>
            <person name="Jogler M."/>
            <person name="Boedeker C."/>
            <person name="Pinto D."/>
            <person name="Vollmers J."/>
            <person name="Rivas-Marin E."/>
            <person name="Kohn T."/>
            <person name="Peeters S.H."/>
            <person name="Heuer A."/>
            <person name="Rast P."/>
            <person name="Oberbeckmann S."/>
            <person name="Bunk B."/>
            <person name="Jeske O."/>
            <person name="Meyerdierks A."/>
            <person name="Storesund J.E."/>
            <person name="Kallscheuer N."/>
            <person name="Luecker S."/>
            <person name="Lage O.M."/>
            <person name="Pohl T."/>
            <person name="Merkel B.J."/>
            <person name="Hornburger P."/>
            <person name="Mueller R.-W."/>
            <person name="Bruemmer F."/>
            <person name="Labrenz M."/>
            <person name="Spormann A.M."/>
            <person name="Op den Camp H."/>
            <person name="Overmann J."/>
            <person name="Amann R."/>
            <person name="Jetten M.S.M."/>
            <person name="Mascher T."/>
            <person name="Medema M.H."/>
            <person name="Devos D.P."/>
            <person name="Kaster A.-K."/>
            <person name="Ovreas L."/>
            <person name="Rohde M."/>
            <person name="Galperin M.Y."/>
            <person name="Jogler C."/>
        </authorList>
    </citation>
    <scope>NUCLEOTIDE SEQUENCE [LARGE SCALE GENOMIC DNA]</scope>
    <source>
        <strain evidence="6 7">UC8</strain>
    </source>
</reference>
<dbReference type="InterPro" id="IPR018247">
    <property type="entry name" value="EF_Hand_1_Ca_BS"/>
</dbReference>